<evidence type="ECO:0000256" key="1">
    <source>
        <dbReference type="ARBA" id="ARBA00007626"/>
    </source>
</evidence>
<proteinExistence type="inferred from homology"/>
<accession>A0ABD1SXV9</accession>
<name>A0ABD1SXV9_9LAMI</name>
<evidence type="ECO:0000313" key="4">
    <source>
        <dbReference type="EMBL" id="KAL2505279.1"/>
    </source>
</evidence>
<organism evidence="4 5">
    <name type="scientific">Abeliophyllum distichum</name>
    <dbReference type="NCBI Taxonomy" id="126358"/>
    <lineage>
        <taxon>Eukaryota</taxon>
        <taxon>Viridiplantae</taxon>
        <taxon>Streptophyta</taxon>
        <taxon>Embryophyta</taxon>
        <taxon>Tracheophyta</taxon>
        <taxon>Spermatophyta</taxon>
        <taxon>Magnoliopsida</taxon>
        <taxon>eudicotyledons</taxon>
        <taxon>Gunneridae</taxon>
        <taxon>Pentapetalae</taxon>
        <taxon>asterids</taxon>
        <taxon>lamiids</taxon>
        <taxon>Lamiales</taxon>
        <taxon>Oleaceae</taxon>
        <taxon>Forsythieae</taxon>
        <taxon>Abeliophyllum</taxon>
    </lineage>
</organism>
<protein>
    <submittedName>
        <fullName evidence="4">Pentatricopeptide repeat-containing protein</fullName>
    </submittedName>
</protein>
<evidence type="ECO:0000256" key="3">
    <source>
        <dbReference type="PROSITE-ProRule" id="PRU00708"/>
    </source>
</evidence>
<evidence type="ECO:0000256" key="2">
    <source>
        <dbReference type="ARBA" id="ARBA00022737"/>
    </source>
</evidence>
<sequence>MAIFKISRLILQKSVGSNRGLSTVMTTTMAVTQQKKENSLFGTVSKLRLTADSETSIANTLDEWVNQGKPVKRFDIINLINYFRNRKNYHSALQLSNWVENSKIEMNNADRAIRIDLLFRIEGLDSAEKYFNSLQVSAKTNKTYGALLNCYCKEKISDKALETFEKMKVLSYTSTLNYNNMLSLHWSMNQPEKVLSLVQEMEENNIAADIYTYNLLINSYASLKDIDAVEGVLEKMKRNKVKYDWFTYGNLATIYVNTGLHDKANAILEEMDKLKNQSDGGRLQNHITHIKLYSQMNNLSGVNRAWESLKSTFPTPNNLSYLVMLLALSKLGDLEALEKCYKEWEACCSNYDFRLPNVMLEFYLGQNMIEEATAIHESLTNRGTEPNLRTLNSLTNLCLKNSQIDLALKYLEIGVAKAVSEKHQWFPTDDTIKLFLTYFEGRTDVDRAKKFGESMKKISRLDSTVYDSLLSTNTTDSNSVN</sequence>
<dbReference type="Pfam" id="PF13041">
    <property type="entry name" value="PPR_2"/>
    <property type="match status" value="1"/>
</dbReference>
<dbReference type="PANTHER" id="PTHR45717">
    <property type="entry name" value="OS12G0527900 PROTEIN"/>
    <property type="match status" value="1"/>
</dbReference>
<keyword evidence="5" id="KW-1185">Reference proteome</keyword>
<dbReference type="PROSITE" id="PS51375">
    <property type="entry name" value="PPR"/>
    <property type="match status" value="2"/>
</dbReference>
<dbReference type="Pfam" id="PF01535">
    <property type="entry name" value="PPR"/>
    <property type="match status" value="1"/>
</dbReference>
<dbReference type="Pfam" id="PF13812">
    <property type="entry name" value="PPR_3"/>
    <property type="match status" value="1"/>
</dbReference>
<reference evidence="5" key="1">
    <citation type="submission" date="2024-07" db="EMBL/GenBank/DDBJ databases">
        <title>Two chromosome-level genome assemblies of Korean endemic species Abeliophyllum distichum and Forsythia ovata (Oleaceae).</title>
        <authorList>
            <person name="Jang H."/>
        </authorList>
    </citation>
    <scope>NUCLEOTIDE SEQUENCE [LARGE SCALE GENOMIC DNA]</scope>
</reference>
<dbReference type="SUPFAM" id="SSF48452">
    <property type="entry name" value="TPR-like"/>
    <property type="match status" value="1"/>
</dbReference>
<dbReference type="EMBL" id="JBFOLK010000006">
    <property type="protein sequence ID" value="KAL2505279.1"/>
    <property type="molecule type" value="Genomic_DNA"/>
</dbReference>
<comment type="caution">
    <text evidence="4">The sequence shown here is derived from an EMBL/GenBank/DDBJ whole genome shotgun (WGS) entry which is preliminary data.</text>
</comment>
<dbReference type="NCBIfam" id="TIGR00756">
    <property type="entry name" value="PPR"/>
    <property type="match status" value="2"/>
</dbReference>
<dbReference type="GO" id="GO:0003729">
    <property type="term" value="F:mRNA binding"/>
    <property type="evidence" value="ECO:0007669"/>
    <property type="project" value="UniProtKB-ARBA"/>
</dbReference>
<dbReference type="Proteomes" id="UP001604336">
    <property type="component" value="Unassembled WGS sequence"/>
</dbReference>
<dbReference type="PANTHER" id="PTHR45717:SF5">
    <property type="entry name" value="PENTACOTRIPEPTIDE-REPEAT REGION OF PRORP DOMAIN-CONTAINING PROTEIN"/>
    <property type="match status" value="1"/>
</dbReference>
<dbReference type="AlphaFoldDB" id="A0ABD1SXV9"/>
<feature type="repeat" description="PPR" evidence="3">
    <location>
        <begin position="209"/>
        <end position="243"/>
    </location>
</feature>
<comment type="similarity">
    <text evidence="1">Belongs to the PPR family. P subfamily.</text>
</comment>
<feature type="repeat" description="PPR" evidence="3">
    <location>
        <begin position="140"/>
        <end position="174"/>
    </location>
</feature>
<keyword evidence="2" id="KW-0677">Repeat</keyword>
<gene>
    <name evidence="4" type="ORF">Adt_20900</name>
</gene>
<evidence type="ECO:0000313" key="5">
    <source>
        <dbReference type="Proteomes" id="UP001604336"/>
    </source>
</evidence>
<dbReference type="Gene3D" id="1.25.40.10">
    <property type="entry name" value="Tetratricopeptide repeat domain"/>
    <property type="match status" value="3"/>
</dbReference>
<dbReference type="InterPro" id="IPR002885">
    <property type="entry name" value="PPR_rpt"/>
</dbReference>
<dbReference type="InterPro" id="IPR011990">
    <property type="entry name" value="TPR-like_helical_dom_sf"/>
</dbReference>